<dbReference type="PANTHER" id="PTHR43652">
    <property type="entry name" value="BASIC AMINO ACID ANTIPORTER YFCC-RELATED"/>
    <property type="match status" value="1"/>
</dbReference>
<keyword evidence="2" id="KW-1003">Cell membrane</keyword>
<evidence type="ECO:0000313" key="8">
    <source>
        <dbReference type="Proteomes" id="UP000255328"/>
    </source>
</evidence>
<dbReference type="EMBL" id="UGGU01000003">
    <property type="protein sequence ID" value="STO32069.1"/>
    <property type="molecule type" value="Genomic_DNA"/>
</dbReference>
<feature type="transmembrane region" description="Helical" evidence="6">
    <location>
        <begin position="258"/>
        <end position="280"/>
    </location>
</feature>
<dbReference type="InterPro" id="IPR051679">
    <property type="entry name" value="DASS-Related_Transporters"/>
</dbReference>
<feature type="transmembrane region" description="Helical" evidence="6">
    <location>
        <begin position="196"/>
        <end position="219"/>
    </location>
</feature>
<dbReference type="GO" id="GO:0005886">
    <property type="term" value="C:plasma membrane"/>
    <property type="evidence" value="ECO:0007669"/>
    <property type="project" value="UniProtKB-SubCell"/>
</dbReference>
<organism evidence="7 8">
    <name type="scientific">Fusobacterium necrogenes</name>
    <dbReference type="NCBI Taxonomy" id="858"/>
    <lineage>
        <taxon>Bacteria</taxon>
        <taxon>Fusobacteriati</taxon>
        <taxon>Fusobacteriota</taxon>
        <taxon>Fusobacteriia</taxon>
        <taxon>Fusobacteriales</taxon>
        <taxon>Fusobacteriaceae</taxon>
        <taxon>Fusobacterium</taxon>
    </lineage>
</organism>
<comment type="subcellular location">
    <subcellularLocation>
        <location evidence="1">Cell membrane</location>
        <topology evidence="1">Multi-pass membrane protein</topology>
    </subcellularLocation>
</comment>
<keyword evidence="5 6" id="KW-0472">Membrane</keyword>
<feature type="transmembrane region" description="Helical" evidence="6">
    <location>
        <begin position="321"/>
        <end position="340"/>
    </location>
</feature>
<protein>
    <submittedName>
        <fullName evidence="7">C4-dicarboxylate anaerobic carrier</fullName>
    </submittedName>
</protein>
<proteinExistence type="predicted"/>
<feature type="transmembrane region" description="Helical" evidence="6">
    <location>
        <begin position="118"/>
        <end position="136"/>
    </location>
</feature>
<keyword evidence="3 6" id="KW-0812">Transmembrane</keyword>
<sequence>MNKKKMLSAYTIVFIFLLITAVLTWIVPQSIVVTNENGIQEVIYNAIFDSNGEIIRGVGAQPAGLWDIIMAPITGFQNAGAVSIAILMAGAFLGLINSVGALDAGIGGLLKRYTGTSLIAILMFVFAIFGSVFGFWEEIPAFSIVIVPLFVLAGYDVMTGLAVLFIGATAGNMASVVNPFSVGAAIGAIGNPELSLGSGMILRMVIFLALYLVGVVYVIKYANTVKKDKEKSIVAGIEVNTRVNEEGHELPELTKKRFWSIMVLVGIIILLILGYMPWYVIELDGGRTFQDVINTPINFIASIPILGSLSGFKHFTPFGDWYFGEFAFVFLLGSILIGLINRMPEEQFVKEFANGAKDLLGVILVLSVANGISVLMGSKSEGMSVTFVYWIQTALQGIPSWAFSIATVAAYVGIGFFLQSTSGVAGITMPILGAVTMALFQGSDIGAAGGQVMLISAFTVGINFMCGIYPGASTMGTLELFHVPYDRYLKFVLKILLPMLAIGCLIISASQFLGLI</sequence>
<name>A0A377GYL3_9FUSO</name>
<feature type="transmembrane region" description="Helical" evidence="6">
    <location>
        <begin position="398"/>
        <end position="418"/>
    </location>
</feature>
<evidence type="ECO:0000256" key="6">
    <source>
        <dbReference type="SAM" id="Phobius"/>
    </source>
</evidence>
<feature type="transmembrane region" description="Helical" evidence="6">
    <location>
        <begin position="80"/>
        <end position="106"/>
    </location>
</feature>
<dbReference type="Proteomes" id="UP000255328">
    <property type="component" value="Unassembled WGS sequence"/>
</dbReference>
<evidence type="ECO:0000256" key="4">
    <source>
        <dbReference type="ARBA" id="ARBA00022989"/>
    </source>
</evidence>
<feature type="transmembrane region" description="Helical" evidence="6">
    <location>
        <begin position="142"/>
        <end position="166"/>
    </location>
</feature>
<feature type="transmembrane region" description="Helical" evidence="6">
    <location>
        <begin position="7"/>
        <end position="27"/>
    </location>
</feature>
<dbReference type="Pfam" id="PF03606">
    <property type="entry name" value="DcuC"/>
    <property type="match status" value="1"/>
</dbReference>
<feature type="transmembrane region" description="Helical" evidence="6">
    <location>
        <begin position="173"/>
        <end position="190"/>
    </location>
</feature>
<dbReference type="InterPro" id="IPR018385">
    <property type="entry name" value="C4_dicarb_anaerob_car-like"/>
</dbReference>
<dbReference type="PANTHER" id="PTHR43652:SF6">
    <property type="entry name" value="ARGININE REPRESSOR"/>
    <property type="match status" value="1"/>
</dbReference>
<feature type="transmembrane region" description="Helical" evidence="6">
    <location>
        <begin position="424"/>
        <end position="440"/>
    </location>
</feature>
<evidence type="ECO:0000313" key="7">
    <source>
        <dbReference type="EMBL" id="STO32069.1"/>
    </source>
</evidence>
<keyword evidence="4 6" id="KW-1133">Transmembrane helix</keyword>
<feature type="transmembrane region" description="Helical" evidence="6">
    <location>
        <begin position="360"/>
        <end position="377"/>
    </location>
</feature>
<accession>A0A377GYL3</accession>
<dbReference type="OrthoDB" id="255482at2"/>
<evidence type="ECO:0000256" key="1">
    <source>
        <dbReference type="ARBA" id="ARBA00004651"/>
    </source>
</evidence>
<feature type="transmembrane region" description="Helical" evidence="6">
    <location>
        <begin position="491"/>
        <end position="515"/>
    </location>
</feature>
<evidence type="ECO:0000256" key="3">
    <source>
        <dbReference type="ARBA" id="ARBA00022692"/>
    </source>
</evidence>
<reference evidence="7 8" key="1">
    <citation type="submission" date="2018-06" db="EMBL/GenBank/DDBJ databases">
        <authorList>
            <consortium name="Pathogen Informatics"/>
            <person name="Doyle S."/>
        </authorList>
    </citation>
    <scope>NUCLEOTIDE SEQUENCE [LARGE SCALE GENOMIC DNA]</scope>
    <source>
        <strain evidence="7 8">NCTC10723</strain>
    </source>
</reference>
<dbReference type="RefSeq" id="WP_115270929.1">
    <property type="nucleotide sequence ID" value="NZ_UGGU01000003.1"/>
</dbReference>
<evidence type="ECO:0000256" key="5">
    <source>
        <dbReference type="ARBA" id="ARBA00023136"/>
    </source>
</evidence>
<evidence type="ECO:0000256" key="2">
    <source>
        <dbReference type="ARBA" id="ARBA00022475"/>
    </source>
</evidence>
<keyword evidence="8" id="KW-1185">Reference proteome</keyword>
<dbReference type="AlphaFoldDB" id="A0A377GYL3"/>
<gene>
    <name evidence="7" type="ORF">NCTC10723_01534</name>
</gene>
<feature type="transmembrane region" description="Helical" evidence="6">
    <location>
        <begin position="452"/>
        <end position="471"/>
    </location>
</feature>